<keyword evidence="2" id="KW-1185">Reference proteome</keyword>
<gene>
    <name evidence="1" type="ORF">H8R92_02295</name>
</gene>
<evidence type="ECO:0000313" key="2">
    <source>
        <dbReference type="Proteomes" id="UP000662088"/>
    </source>
</evidence>
<name>A0A8I0DMF3_9CLOT</name>
<reference evidence="1" key="1">
    <citation type="submission" date="2020-08" db="EMBL/GenBank/DDBJ databases">
        <title>Genome public.</title>
        <authorList>
            <person name="Liu C."/>
            <person name="Sun Q."/>
        </authorList>
    </citation>
    <scope>NUCLEOTIDE SEQUENCE</scope>
    <source>
        <strain evidence="1">NSJ-42</strain>
    </source>
</reference>
<dbReference type="EMBL" id="JACOOQ010000002">
    <property type="protein sequence ID" value="MBC5639279.1"/>
    <property type="molecule type" value="Genomic_DNA"/>
</dbReference>
<dbReference type="RefSeq" id="WP_186834599.1">
    <property type="nucleotide sequence ID" value="NZ_JACOOQ010000002.1"/>
</dbReference>
<dbReference type="InterPro" id="IPR025906">
    <property type="entry name" value="YjfB_motility"/>
</dbReference>
<accession>A0A8I0DMF3</accession>
<dbReference type="Pfam" id="PF14070">
    <property type="entry name" value="YjfB_motility"/>
    <property type="match status" value="1"/>
</dbReference>
<organism evidence="1 2">
    <name type="scientific">Clostridium lentum</name>
    <dbReference type="NCBI Taxonomy" id="2763037"/>
    <lineage>
        <taxon>Bacteria</taxon>
        <taxon>Bacillati</taxon>
        <taxon>Bacillota</taxon>
        <taxon>Clostridia</taxon>
        <taxon>Eubacteriales</taxon>
        <taxon>Clostridiaceae</taxon>
        <taxon>Clostridium</taxon>
    </lineage>
</organism>
<protein>
    <submittedName>
        <fullName evidence="1">YjfB family protein</fullName>
    </submittedName>
</protein>
<comment type="caution">
    <text evidence="1">The sequence shown here is derived from an EMBL/GenBank/DDBJ whole genome shotgun (WGS) entry which is preliminary data.</text>
</comment>
<evidence type="ECO:0000313" key="1">
    <source>
        <dbReference type="EMBL" id="MBC5639279.1"/>
    </source>
</evidence>
<proteinExistence type="predicted"/>
<dbReference type="Proteomes" id="UP000662088">
    <property type="component" value="Unassembled WGS sequence"/>
</dbReference>
<dbReference type="AlphaFoldDB" id="A0A8I0DMF3"/>
<sequence>MDIAALSIGMSQNAVNTAASIALLKMQMNTGEETSNNLLEMAKTMAVEPGKGLNLDKYV</sequence>